<organism evidence="1 2">
    <name type="scientific">Terriglobus roseus</name>
    <dbReference type="NCBI Taxonomy" id="392734"/>
    <lineage>
        <taxon>Bacteria</taxon>
        <taxon>Pseudomonadati</taxon>
        <taxon>Acidobacteriota</taxon>
        <taxon>Terriglobia</taxon>
        <taxon>Terriglobales</taxon>
        <taxon>Acidobacteriaceae</taxon>
        <taxon>Terriglobus</taxon>
    </lineage>
</organism>
<accession>A0A1H4JDW3</accession>
<dbReference type="Proteomes" id="UP000182409">
    <property type="component" value="Unassembled WGS sequence"/>
</dbReference>
<sequence length="76" mass="8340">MEEVASLLSEARLAPGGRILFLSTCFSKKIDNINSWLIAFRTPEVTHAIRSVAPYPVDLTTYRSASQHVGPTAAQH</sequence>
<gene>
    <name evidence="1" type="ORF">SAMN05443244_0550</name>
</gene>
<name>A0A1H4JDW3_9BACT</name>
<dbReference type="EMBL" id="FNSD01000001">
    <property type="protein sequence ID" value="SEB44401.1"/>
    <property type="molecule type" value="Genomic_DNA"/>
</dbReference>
<dbReference type="AlphaFoldDB" id="A0A1H4JDW3"/>
<protein>
    <submittedName>
        <fullName evidence="1">Uncharacterized protein</fullName>
    </submittedName>
</protein>
<evidence type="ECO:0000313" key="1">
    <source>
        <dbReference type="EMBL" id="SEB44401.1"/>
    </source>
</evidence>
<proteinExistence type="predicted"/>
<evidence type="ECO:0000313" key="2">
    <source>
        <dbReference type="Proteomes" id="UP000182409"/>
    </source>
</evidence>
<reference evidence="1 2" key="1">
    <citation type="submission" date="2016-10" db="EMBL/GenBank/DDBJ databases">
        <authorList>
            <person name="de Groot N.N."/>
        </authorList>
    </citation>
    <scope>NUCLEOTIDE SEQUENCE [LARGE SCALE GENOMIC DNA]</scope>
    <source>
        <strain evidence="1 2">AB35.6</strain>
    </source>
</reference>